<gene>
    <name evidence="2" type="ORF">HYG82_00705</name>
</gene>
<dbReference type="EMBL" id="CP058601">
    <property type="protein sequence ID" value="QLG47470.1"/>
    <property type="molecule type" value="Genomic_DNA"/>
</dbReference>
<proteinExistence type="predicted"/>
<dbReference type="Proteomes" id="UP000509241">
    <property type="component" value="Chromosome"/>
</dbReference>
<reference evidence="2 3" key="1">
    <citation type="submission" date="2020-07" db="EMBL/GenBank/DDBJ databases">
        <authorList>
            <person name="Cui H."/>
        </authorList>
    </citation>
    <scope>NUCLEOTIDE SEQUENCE [LARGE SCALE GENOMIC DNA]</scope>
    <source>
        <strain evidence="2 3">YPL8</strain>
    </source>
</reference>
<dbReference type="AlphaFoldDB" id="A0A7D5GI99"/>
<dbReference type="InterPro" id="IPR045396">
    <property type="entry name" value="DUF6517"/>
</dbReference>
<evidence type="ECO:0000313" key="2">
    <source>
        <dbReference type="EMBL" id="QLG47470.1"/>
    </source>
</evidence>
<accession>A0A7D5GI99</accession>
<dbReference type="GeneID" id="56031766"/>
<protein>
    <submittedName>
        <fullName evidence="2">Uncharacterized protein</fullName>
    </submittedName>
</protein>
<dbReference type="PROSITE" id="PS51257">
    <property type="entry name" value="PROKAR_LIPOPROTEIN"/>
    <property type="match status" value="1"/>
</dbReference>
<keyword evidence="3" id="KW-1185">Reference proteome</keyword>
<evidence type="ECO:0000313" key="3">
    <source>
        <dbReference type="Proteomes" id="UP000509241"/>
    </source>
</evidence>
<sequence>MNRRSALAGLGAVGLAGLSGCLGLIGMDSHESSPAGVEATTRNETGYEQTAVKELSVEKDAPGGPITGKISVGNYMTKHEKAVDIPLVGRQRGAVFNVLTTPKVTLLGKQFNPVEDMTTKELIGLVENNYNGIDNISHDGDSDVTILDQSTTQSQFTADAKFDGQSVTVNFHITKAVEAAGDLLVTIGVYPEQLQSQEKPNVTALAEAVSSDVDKNASSNGSSDGGDEGDSDSGSTDGNESDDGVLN</sequence>
<name>A0A7D5GI99_9EURY</name>
<dbReference type="Pfam" id="PF20127">
    <property type="entry name" value="DUF6517"/>
    <property type="match status" value="1"/>
</dbReference>
<organism evidence="2 3">
    <name type="scientific">Natrinema halophilum</name>
    <dbReference type="NCBI Taxonomy" id="1699371"/>
    <lineage>
        <taxon>Archaea</taxon>
        <taxon>Methanobacteriati</taxon>
        <taxon>Methanobacteriota</taxon>
        <taxon>Stenosarchaea group</taxon>
        <taxon>Halobacteria</taxon>
        <taxon>Halobacteriales</taxon>
        <taxon>Natrialbaceae</taxon>
        <taxon>Natrinema</taxon>
    </lineage>
</organism>
<dbReference type="KEGG" id="haly:HYG82_00705"/>
<evidence type="ECO:0000256" key="1">
    <source>
        <dbReference type="SAM" id="MobiDB-lite"/>
    </source>
</evidence>
<feature type="region of interest" description="Disordered" evidence="1">
    <location>
        <begin position="208"/>
        <end position="247"/>
    </location>
</feature>
<dbReference type="RefSeq" id="WP_179259213.1">
    <property type="nucleotide sequence ID" value="NZ_CP058601.1"/>
</dbReference>
<dbReference type="OrthoDB" id="205286at2157"/>